<comment type="caution">
    <text evidence="1">The sequence shown here is derived from an EMBL/GenBank/DDBJ whole genome shotgun (WGS) entry which is preliminary data.</text>
</comment>
<accession>A0A0M0LR23</accession>
<dbReference type="Proteomes" id="UP000037460">
    <property type="component" value="Unassembled WGS sequence"/>
</dbReference>
<evidence type="ECO:0000313" key="1">
    <source>
        <dbReference type="EMBL" id="KOO53198.1"/>
    </source>
</evidence>
<protein>
    <submittedName>
        <fullName evidence="1">Uncharacterized protein</fullName>
    </submittedName>
</protein>
<dbReference type="AlphaFoldDB" id="A0A0M0LR23"/>
<evidence type="ECO:0000313" key="2">
    <source>
        <dbReference type="Proteomes" id="UP000037460"/>
    </source>
</evidence>
<dbReference type="EMBL" id="JWZX01000335">
    <property type="protein sequence ID" value="KOO53198.1"/>
    <property type="molecule type" value="Genomic_DNA"/>
</dbReference>
<reference evidence="2" key="1">
    <citation type="journal article" date="2015" name="PLoS Genet.">
        <title>Genome Sequence and Transcriptome Analyses of Chrysochromulina tobin: Metabolic Tools for Enhanced Algal Fitness in the Prominent Order Prymnesiales (Haptophyceae).</title>
        <authorList>
            <person name="Hovde B.T."/>
            <person name="Deodato C.R."/>
            <person name="Hunsperger H.M."/>
            <person name="Ryken S.A."/>
            <person name="Yost W."/>
            <person name="Jha R.K."/>
            <person name="Patterson J."/>
            <person name="Monnat R.J. Jr."/>
            <person name="Barlow S.B."/>
            <person name="Starkenburg S.R."/>
            <person name="Cattolico R.A."/>
        </authorList>
    </citation>
    <scope>NUCLEOTIDE SEQUENCE</scope>
    <source>
        <strain evidence="2">CCMP291</strain>
    </source>
</reference>
<gene>
    <name evidence="1" type="ORF">Ctob_014511</name>
</gene>
<dbReference type="OrthoDB" id="423854at2759"/>
<organism evidence="1 2">
    <name type="scientific">Chrysochromulina tobinii</name>
    <dbReference type="NCBI Taxonomy" id="1460289"/>
    <lineage>
        <taxon>Eukaryota</taxon>
        <taxon>Haptista</taxon>
        <taxon>Haptophyta</taxon>
        <taxon>Prymnesiophyceae</taxon>
        <taxon>Prymnesiales</taxon>
        <taxon>Chrysochromulinaceae</taxon>
        <taxon>Chrysochromulina</taxon>
    </lineage>
</organism>
<sequence>MDNRLDNMRQPVMLRQRRAPRSFSTEVHNSIHPIWVEEFNAYLAVGHVHYLPRADEKGPYEFGSSYRQIFFTIDETKLSIRRFSRELCLPSLESRGEGDARVVTERHAVCDGVQFVMGGFRQGPSFHFSYGVNDCESALLTLSLSRIDKLLEFSNDNDNVRDHV</sequence>
<keyword evidence="2" id="KW-1185">Reference proteome</keyword>
<proteinExistence type="predicted"/>
<name>A0A0M0LR23_9EUKA</name>